<sequence length="46" mass="5084">MKYCINKITVLQGCQVYFLQTGLVIKNWLYNPAGMTAVVLAGGFIC</sequence>
<organism evidence="1 2">
    <name type="scientific">Desulfonatronospira thiodismutans ASO3-1</name>
    <dbReference type="NCBI Taxonomy" id="555779"/>
    <lineage>
        <taxon>Bacteria</taxon>
        <taxon>Pseudomonadati</taxon>
        <taxon>Thermodesulfobacteriota</taxon>
        <taxon>Desulfovibrionia</taxon>
        <taxon>Desulfovibrionales</taxon>
        <taxon>Desulfonatronovibrionaceae</taxon>
        <taxon>Desulfonatronospira</taxon>
    </lineage>
</organism>
<protein>
    <submittedName>
        <fullName evidence="1">Uncharacterized protein</fullName>
    </submittedName>
</protein>
<evidence type="ECO:0000313" key="2">
    <source>
        <dbReference type="Proteomes" id="UP000005496"/>
    </source>
</evidence>
<accession>D6STR6</accession>
<name>D6STR6_9BACT</name>
<comment type="caution">
    <text evidence="1">The sequence shown here is derived from an EMBL/GenBank/DDBJ whole genome shotgun (WGS) entry which is preliminary data.</text>
</comment>
<dbReference type="Proteomes" id="UP000005496">
    <property type="component" value="Unassembled WGS sequence"/>
</dbReference>
<keyword evidence="2" id="KW-1185">Reference proteome</keyword>
<dbReference type="EMBL" id="ACJN02000003">
    <property type="protein sequence ID" value="EFI34082.1"/>
    <property type="molecule type" value="Genomic_DNA"/>
</dbReference>
<gene>
    <name evidence="1" type="ORF">Dthio_PD1422</name>
</gene>
<dbReference type="AlphaFoldDB" id="D6STR6"/>
<proteinExistence type="predicted"/>
<reference evidence="1" key="1">
    <citation type="submission" date="2010-05" db="EMBL/GenBank/DDBJ databases">
        <title>The draft genome of Desulfonatronospira thiodismutans ASO3-1.</title>
        <authorList>
            <consortium name="US DOE Joint Genome Institute (JGI-PGF)"/>
            <person name="Lucas S."/>
            <person name="Copeland A."/>
            <person name="Lapidus A."/>
            <person name="Cheng J.-F."/>
            <person name="Bruce D."/>
            <person name="Goodwin L."/>
            <person name="Pitluck S."/>
            <person name="Chertkov O."/>
            <person name="Brettin T."/>
            <person name="Detter J.C."/>
            <person name="Han C."/>
            <person name="Land M.L."/>
            <person name="Hauser L."/>
            <person name="Kyrpides N."/>
            <person name="Mikhailova N."/>
            <person name="Muyzer G."/>
            <person name="Woyke T."/>
        </authorList>
    </citation>
    <scope>NUCLEOTIDE SEQUENCE [LARGE SCALE GENOMIC DNA]</scope>
    <source>
        <strain evidence="1">ASO3-1</strain>
    </source>
</reference>
<evidence type="ECO:0000313" key="1">
    <source>
        <dbReference type="EMBL" id="EFI34082.1"/>
    </source>
</evidence>